<evidence type="ECO:0000256" key="5">
    <source>
        <dbReference type="ARBA" id="ARBA00025416"/>
    </source>
</evidence>
<sequence length="196" mass="21543">MNIYVLVKRTFDTEEKIVISNGKIQEDGAEFIINPYDEYAIEEAIQVRDAEGGKVIVVTIGGEDAEKQLRTALAMGADEAVLINTEDDLDELDQASTAYILAEYLKDKEVDLILAGNVAIDGINYVTTITDLEIDGSAVKIVRDIEGDSEVIETTLPLLVTAQQGLNEPRYPSLPGIMKAKKKPLEELELDDLDND</sequence>
<organism evidence="7 8">
    <name type="scientific">Rhizophagus irregularis</name>
    <dbReference type="NCBI Taxonomy" id="588596"/>
    <lineage>
        <taxon>Eukaryota</taxon>
        <taxon>Fungi</taxon>
        <taxon>Fungi incertae sedis</taxon>
        <taxon>Mucoromycota</taxon>
        <taxon>Glomeromycotina</taxon>
        <taxon>Glomeromycetes</taxon>
        <taxon>Glomerales</taxon>
        <taxon>Glomeraceae</taxon>
        <taxon>Rhizophagus</taxon>
    </lineage>
</organism>
<dbReference type="PROSITE" id="PS01065">
    <property type="entry name" value="ETF_BETA"/>
    <property type="match status" value="1"/>
</dbReference>
<dbReference type="GO" id="GO:0016787">
    <property type="term" value="F:hydrolase activity"/>
    <property type="evidence" value="ECO:0007669"/>
    <property type="project" value="UniProtKB-KW"/>
</dbReference>
<dbReference type="VEuPathDB" id="FungiDB:FUN_001525"/>
<dbReference type="AlphaFoldDB" id="A0A2N0QJN8"/>
<name>A0A2N0QJN8_9GLOM</name>
<dbReference type="SMART" id="SM00893">
    <property type="entry name" value="ETF"/>
    <property type="match status" value="1"/>
</dbReference>
<accession>A0A2N0QJN8</accession>
<dbReference type="Pfam" id="PF01012">
    <property type="entry name" value="ETF"/>
    <property type="match status" value="1"/>
</dbReference>
<comment type="similarity">
    <text evidence="2">Belongs to the ETF beta-subunit/FixA family.</text>
</comment>
<dbReference type="GO" id="GO:0009055">
    <property type="term" value="F:electron transfer activity"/>
    <property type="evidence" value="ECO:0007669"/>
    <property type="project" value="InterPro"/>
</dbReference>
<evidence type="ECO:0000256" key="2">
    <source>
        <dbReference type="ARBA" id="ARBA00007557"/>
    </source>
</evidence>
<comment type="caution">
    <text evidence="7">The sequence shown here is derived from an EMBL/GenBank/DDBJ whole genome shotgun (WGS) entry which is preliminary data.</text>
</comment>
<dbReference type="InterPro" id="IPR033948">
    <property type="entry name" value="ETF_beta_N"/>
</dbReference>
<keyword evidence="4" id="KW-0249">Electron transport</keyword>
<dbReference type="InterPro" id="IPR000049">
    <property type="entry name" value="ET-Flavoprotein_bsu_CS"/>
</dbReference>
<evidence type="ECO:0000256" key="4">
    <source>
        <dbReference type="ARBA" id="ARBA00022982"/>
    </source>
</evidence>
<keyword evidence="3" id="KW-0813">Transport</keyword>
<reference evidence="7 8" key="2">
    <citation type="submission" date="2017-10" db="EMBL/GenBank/DDBJ databases">
        <title>Genome analyses suggest a sexual origin of heterokaryosis in a supposedly ancient asexual fungus.</title>
        <authorList>
            <person name="Corradi N."/>
            <person name="Sedzielewska K."/>
            <person name="Noel J."/>
            <person name="Charron P."/>
            <person name="Farinelli L."/>
            <person name="Marton T."/>
            <person name="Kruger M."/>
            <person name="Pelin A."/>
            <person name="Brachmann A."/>
            <person name="Corradi N."/>
        </authorList>
    </citation>
    <scope>NUCLEOTIDE SEQUENCE [LARGE SCALE GENOMIC DNA]</scope>
    <source>
        <strain evidence="7 8">A1</strain>
    </source>
</reference>
<comment type="function">
    <text evidence="5">The electron transfer flavoprotein serves as a specific electron acceptor for several dehydrogenases, including five acyl-CoA dehydrogenases, glutaryl-CoA and sarcosine dehydrogenase. It transfers the electrons to the main mitochondrial respiratory chain via ETF-ubiquinone oxidoreductase (ETF dehydrogenase).</text>
</comment>
<dbReference type="PANTHER" id="PTHR21294:SF8">
    <property type="entry name" value="ELECTRON TRANSFER FLAVOPROTEIN SUBUNIT BETA"/>
    <property type="match status" value="1"/>
</dbReference>
<dbReference type="EMBL" id="LLXH01008001">
    <property type="protein sequence ID" value="PKC51260.1"/>
    <property type="molecule type" value="Genomic_DNA"/>
</dbReference>
<dbReference type="GO" id="GO:0005829">
    <property type="term" value="C:cytosol"/>
    <property type="evidence" value="ECO:0007669"/>
    <property type="project" value="TreeGrafter"/>
</dbReference>
<evidence type="ECO:0000256" key="3">
    <source>
        <dbReference type="ARBA" id="ARBA00022448"/>
    </source>
</evidence>
<feature type="domain" description="Electron transfer flavoprotein alpha/beta-subunit N-terminal" evidence="6">
    <location>
        <begin position="21"/>
        <end position="196"/>
    </location>
</feature>
<dbReference type="CDD" id="cd01714">
    <property type="entry name" value="ETF_beta"/>
    <property type="match status" value="1"/>
</dbReference>
<comment type="subcellular location">
    <subcellularLocation>
        <location evidence="1">Mitochondrion matrix</location>
    </subcellularLocation>
</comment>
<dbReference type="GO" id="GO:0005759">
    <property type="term" value="C:mitochondrial matrix"/>
    <property type="evidence" value="ECO:0007669"/>
    <property type="project" value="UniProtKB-SubCell"/>
</dbReference>
<dbReference type="PANTHER" id="PTHR21294">
    <property type="entry name" value="ELECTRON TRANSFER FLAVOPROTEIN BETA-SUBUNIT"/>
    <property type="match status" value="1"/>
</dbReference>
<reference evidence="7 8" key="1">
    <citation type="submission" date="2017-10" db="EMBL/GenBank/DDBJ databases">
        <title>Extensive intraspecific genome diversity in a model arbuscular mycorrhizal fungus.</title>
        <authorList>
            <person name="Chen E.C.H."/>
            <person name="Morin E."/>
            <person name="Baudet D."/>
            <person name="Noel J."/>
            <person name="Ndikumana S."/>
            <person name="Charron P."/>
            <person name="St-Onge C."/>
            <person name="Giorgi J."/>
            <person name="Grigoriev I.V."/>
            <person name="Roux C."/>
            <person name="Martin F.M."/>
            <person name="Corradi N."/>
        </authorList>
    </citation>
    <scope>NUCLEOTIDE SEQUENCE [LARGE SCALE GENOMIC DNA]</scope>
    <source>
        <strain evidence="7 8">A1</strain>
    </source>
</reference>
<dbReference type="InterPro" id="IPR014729">
    <property type="entry name" value="Rossmann-like_a/b/a_fold"/>
</dbReference>
<evidence type="ECO:0000313" key="8">
    <source>
        <dbReference type="Proteomes" id="UP000232688"/>
    </source>
</evidence>
<dbReference type="SUPFAM" id="SSF52402">
    <property type="entry name" value="Adenine nucleotide alpha hydrolases-like"/>
    <property type="match status" value="1"/>
</dbReference>
<evidence type="ECO:0000256" key="1">
    <source>
        <dbReference type="ARBA" id="ARBA00004305"/>
    </source>
</evidence>
<evidence type="ECO:0000313" key="7">
    <source>
        <dbReference type="EMBL" id="PKC51260.1"/>
    </source>
</evidence>
<proteinExistence type="inferred from homology"/>
<dbReference type="Gene3D" id="3.40.50.620">
    <property type="entry name" value="HUPs"/>
    <property type="match status" value="1"/>
</dbReference>
<dbReference type="Proteomes" id="UP000232688">
    <property type="component" value="Unassembled WGS sequence"/>
</dbReference>
<dbReference type="InterPro" id="IPR012255">
    <property type="entry name" value="ETF_b"/>
</dbReference>
<dbReference type="VEuPathDB" id="FungiDB:RhiirFUN_026415"/>
<gene>
    <name evidence="7" type="ORF">RhiirA1_327553</name>
</gene>
<keyword evidence="7" id="KW-0378">Hydrolase</keyword>
<dbReference type="InterPro" id="IPR014730">
    <property type="entry name" value="ETF_a/b_N"/>
</dbReference>
<feature type="non-terminal residue" evidence="7">
    <location>
        <position position="196"/>
    </location>
</feature>
<evidence type="ECO:0000259" key="6">
    <source>
        <dbReference type="SMART" id="SM00893"/>
    </source>
</evidence>
<dbReference type="VEuPathDB" id="FungiDB:RhiirA1_327553"/>
<protein>
    <submittedName>
        <fullName evidence="7">Adenine nucleotide alpha hydrolases-like protein</fullName>
    </submittedName>
</protein>